<dbReference type="GO" id="GO:0000976">
    <property type="term" value="F:transcription cis-regulatory region binding"/>
    <property type="evidence" value="ECO:0007669"/>
    <property type="project" value="TreeGrafter"/>
</dbReference>
<dbReference type="PANTHER" id="PTHR30055:SF234">
    <property type="entry name" value="HTH-TYPE TRANSCRIPTIONAL REGULATOR BETI"/>
    <property type="match status" value="1"/>
</dbReference>
<evidence type="ECO:0000256" key="3">
    <source>
        <dbReference type="ARBA" id="ARBA00023163"/>
    </source>
</evidence>
<dbReference type="InterPro" id="IPR036271">
    <property type="entry name" value="Tet_transcr_reg_TetR-rel_C_sf"/>
</dbReference>
<dbReference type="SUPFAM" id="SSF48498">
    <property type="entry name" value="Tetracyclin repressor-like, C-terminal domain"/>
    <property type="match status" value="1"/>
</dbReference>
<keyword evidence="1" id="KW-0805">Transcription regulation</keyword>
<dbReference type="Pfam" id="PF00440">
    <property type="entry name" value="TetR_N"/>
    <property type="match status" value="1"/>
</dbReference>
<gene>
    <name evidence="7" type="ORF">GT755_16585</name>
</gene>
<evidence type="ECO:0000259" key="6">
    <source>
        <dbReference type="PROSITE" id="PS50977"/>
    </source>
</evidence>
<keyword evidence="2 4" id="KW-0238">DNA-binding</keyword>
<feature type="DNA-binding region" description="H-T-H motif" evidence="4">
    <location>
        <begin position="31"/>
        <end position="50"/>
    </location>
</feature>
<evidence type="ECO:0000256" key="5">
    <source>
        <dbReference type="SAM" id="MobiDB-lite"/>
    </source>
</evidence>
<dbReference type="PROSITE" id="PS50977">
    <property type="entry name" value="HTH_TETR_2"/>
    <property type="match status" value="1"/>
</dbReference>
<dbReference type="SUPFAM" id="SSF46689">
    <property type="entry name" value="Homeodomain-like"/>
    <property type="match status" value="1"/>
</dbReference>
<dbReference type="PANTHER" id="PTHR30055">
    <property type="entry name" value="HTH-TYPE TRANSCRIPTIONAL REGULATOR RUTR"/>
    <property type="match status" value="1"/>
</dbReference>
<evidence type="ECO:0000313" key="7">
    <source>
        <dbReference type="EMBL" id="NAS23307.1"/>
    </source>
</evidence>
<dbReference type="InterPro" id="IPR009057">
    <property type="entry name" value="Homeodomain-like_sf"/>
</dbReference>
<evidence type="ECO:0000313" key="8">
    <source>
        <dbReference type="Proteomes" id="UP000479526"/>
    </source>
</evidence>
<name>A0A7C9J342_9ACTN</name>
<dbReference type="Proteomes" id="UP000479526">
    <property type="component" value="Unassembled WGS sequence"/>
</dbReference>
<feature type="compositionally biased region" description="Low complexity" evidence="5">
    <location>
        <begin position="215"/>
        <end position="226"/>
    </location>
</feature>
<dbReference type="PRINTS" id="PR00455">
    <property type="entry name" value="HTHTETR"/>
</dbReference>
<comment type="caution">
    <text evidence="7">The sequence shown here is derived from an EMBL/GenBank/DDBJ whole genome shotgun (WGS) entry which is preliminary data.</text>
</comment>
<feature type="domain" description="HTH tetR-type" evidence="6">
    <location>
        <begin position="8"/>
        <end position="68"/>
    </location>
</feature>
<dbReference type="GO" id="GO:0003700">
    <property type="term" value="F:DNA-binding transcription factor activity"/>
    <property type="evidence" value="ECO:0007669"/>
    <property type="project" value="TreeGrafter"/>
</dbReference>
<keyword evidence="8" id="KW-1185">Reference proteome</keyword>
<feature type="region of interest" description="Disordered" evidence="5">
    <location>
        <begin position="197"/>
        <end position="234"/>
    </location>
</feature>
<evidence type="ECO:0000256" key="2">
    <source>
        <dbReference type="ARBA" id="ARBA00023125"/>
    </source>
</evidence>
<dbReference type="Gene3D" id="1.10.357.10">
    <property type="entry name" value="Tetracycline Repressor, domain 2"/>
    <property type="match status" value="1"/>
</dbReference>
<keyword evidence="3" id="KW-0804">Transcription</keyword>
<organism evidence="7 8">
    <name type="scientific">Herbidospora solisilvae</name>
    <dbReference type="NCBI Taxonomy" id="2696284"/>
    <lineage>
        <taxon>Bacteria</taxon>
        <taxon>Bacillati</taxon>
        <taxon>Actinomycetota</taxon>
        <taxon>Actinomycetes</taxon>
        <taxon>Streptosporangiales</taxon>
        <taxon>Streptosporangiaceae</taxon>
        <taxon>Herbidospora</taxon>
    </lineage>
</organism>
<evidence type="ECO:0000256" key="4">
    <source>
        <dbReference type="PROSITE-ProRule" id="PRU00335"/>
    </source>
</evidence>
<dbReference type="AlphaFoldDB" id="A0A7C9J342"/>
<reference evidence="7 8" key="1">
    <citation type="submission" date="2020-01" db="EMBL/GenBank/DDBJ databases">
        <title>Herbidospora sp. NEAU-GS84 nov., a novel actinomycete isolated from soil.</title>
        <authorList>
            <person name="Han L."/>
        </authorList>
    </citation>
    <scope>NUCLEOTIDE SEQUENCE [LARGE SCALE GENOMIC DNA]</scope>
    <source>
        <strain evidence="7 8">NEAU-GS84</strain>
    </source>
</reference>
<sequence>MTQRKSRADRRVELIDAARRAMIQHGAEGVHLNQIAEEAGLTSGAVLYHYPDLRDLLIEAHHAGMERFYEQRVKKISGIADPAQKLITTIRSGLPEGPDDAGVRLLCELGGAAGRNRVYGTLLTTLYDRQVAMYQTILEIGAAQGVFKLAGDSEQIARNLVALEDAYGYRIIARHHSIGPDEAVGLILDFARMSTGHPLKETPAARPKTTRTPRPRNGGPARGATTTPPPKDAS</sequence>
<protein>
    <submittedName>
        <fullName evidence="7">TetR family transcriptional regulator</fullName>
    </submittedName>
</protein>
<evidence type="ECO:0000256" key="1">
    <source>
        <dbReference type="ARBA" id="ARBA00023015"/>
    </source>
</evidence>
<accession>A0A7C9J342</accession>
<dbReference type="InterPro" id="IPR001647">
    <property type="entry name" value="HTH_TetR"/>
</dbReference>
<dbReference type="EMBL" id="WXEW01000004">
    <property type="protein sequence ID" value="NAS23307.1"/>
    <property type="molecule type" value="Genomic_DNA"/>
</dbReference>
<dbReference type="RefSeq" id="WP_161480567.1">
    <property type="nucleotide sequence ID" value="NZ_WXEW01000004.1"/>
</dbReference>
<dbReference type="InterPro" id="IPR050109">
    <property type="entry name" value="HTH-type_TetR-like_transc_reg"/>
</dbReference>
<proteinExistence type="predicted"/>